<dbReference type="InterPro" id="IPR016181">
    <property type="entry name" value="Acyl_CoA_acyltransferase"/>
</dbReference>
<dbReference type="AlphaFoldDB" id="A0A6J7N6J0"/>
<dbReference type="EMBL" id="CAFAAQ010000085">
    <property type="protein sequence ID" value="CAB4809258.1"/>
    <property type="molecule type" value="Genomic_DNA"/>
</dbReference>
<dbReference type="Pfam" id="PF00583">
    <property type="entry name" value="Acetyltransf_1"/>
    <property type="match status" value="1"/>
</dbReference>
<dbReference type="InterPro" id="IPR000182">
    <property type="entry name" value="GNAT_dom"/>
</dbReference>
<evidence type="ECO:0000313" key="7">
    <source>
        <dbReference type="EMBL" id="CAB5067445.1"/>
    </source>
</evidence>
<dbReference type="PROSITE" id="PS51186">
    <property type="entry name" value="GNAT"/>
    <property type="match status" value="1"/>
</dbReference>
<gene>
    <name evidence="4" type="ORF">UFOPK3046_01038</name>
    <name evidence="5" type="ORF">UFOPK3914_01487</name>
    <name evidence="6" type="ORF">UFOPK4173_01508</name>
    <name evidence="7" type="ORF">UFOPK4354_01210</name>
</gene>
<sequence length="239" mass="26541">MSTRQTLTLGNERFHVGPWHADPGIAYLTVKSNVIEPTAQGLNACVQQIRQDGYSSVITAALHPLEARPYFAAGFLEYDRLRVLSHDLGRIGMMGNSKPAGVQIRKARRSDRALALQVDKLAFPRFWRLDAAGLDEAISATPRTRFRLAEVHGQAIGYSVIGRSRNQGFLQRLATHPDYAGTGVGSALVVDALLWARRRKVTRVLVNTQTDNQRALRLYKQLGFQLTPTDLVVLTKDLP</sequence>
<dbReference type="GO" id="GO:0016747">
    <property type="term" value="F:acyltransferase activity, transferring groups other than amino-acyl groups"/>
    <property type="evidence" value="ECO:0007669"/>
    <property type="project" value="InterPro"/>
</dbReference>
<organism evidence="5">
    <name type="scientific">freshwater metagenome</name>
    <dbReference type="NCBI Taxonomy" id="449393"/>
    <lineage>
        <taxon>unclassified sequences</taxon>
        <taxon>metagenomes</taxon>
        <taxon>ecological metagenomes</taxon>
    </lineage>
</organism>
<dbReference type="Gene3D" id="3.40.630.30">
    <property type="match status" value="1"/>
</dbReference>
<dbReference type="InterPro" id="IPR050832">
    <property type="entry name" value="Bact_Acetyltransf"/>
</dbReference>
<evidence type="ECO:0000313" key="6">
    <source>
        <dbReference type="EMBL" id="CAB5038236.1"/>
    </source>
</evidence>
<evidence type="ECO:0000313" key="4">
    <source>
        <dbReference type="EMBL" id="CAB4809258.1"/>
    </source>
</evidence>
<keyword evidence="2" id="KW-0012">Acyltransferase</keyword>
<dbReference type="EMBL" id="CAFBPW010000206">
    <property type="protein sequence ID" value="CAB5038236.1"/>
    <property type="molecule type" value="Genomic_DNA"/>
</dbReference>
<dbReference type="CDD" id="cd04301">
    <property type="entry name" value="NAT_SF"/>
    <property type="match status" value="1"/>
</dbReference>
<dbReference type="PANTHER" id="PTHR43877">
    <property type="entry name" value="AMINOALKYLPHOSPHONATE N-ACETYLTRANSFERASE-RELATED-RELATED"/>
    <property type="match status" value="1"/>
</dbReference>
<dbReference type="EMBL" id="CAFBOG010000157">
    <property type="protein sequence ID" value="CAB4989011.1"/>
    <property type="molecule type" value="Genomic_DNA"/>
</dbReference>
<dbReference type="SUPFAM" id="SSF55729">
    <property type="entry name" value="Acyl-CoA N-acyltransferases (Nat)"/>
    <property type="match status" value="1"/>
</dbReference>
<evidence type="ECO:0000256" key="1">
    <source>
        <dbReference type="ARBA" id="ARBA00022679"/>
    </source>
</evidence>
<evidence type="ECO:0000259" key="3">
    <source>
        <dbReference type="PROSITE" id="PS51186"/>
    </source>
</evidence>
<reference evidence="5" key="1">
    <citation type="submission" date="2020-05" db="EMBL/GenBank/DDBJ databases">
        <authorList>
            <person name="Chiriac C."/>
            <person name="Salcher M."/>
            <person name="Ghai R."/>
            <person name="Kavagutti S V."/>
        </authorList>
    </citation>
    <scope>NUCLEOTIDE SEQUENCE</scope>
</reference>
<evidence type="ECO:0000256" key="2">
    <source>
        <dbReference type="ARBA" id="ARBA00023315"/>
    </source>
</evidence>
<feature type="domain" description="N-acetyltransferase" evidence="3">
    <location>
        <begin position="102"/>
        <end position="239"/>
    </location>
</feature>
<accession>A0A6J7N6J0</accession>
<protein>
    <submittedName>
        <fullName evidence="5">Unannotated protein</fullName>
    </submittedName>
</protein>
<evidence type="ECO:0000313" key="5">
    <source>
        <dbReference type="EMBL" id="CAB4989011.1"/>
    </source>
</evidence>
<proteinExistence type="predicted"/>
<dbReference type="EMBL" id="CAFBQW010000134">
    <property type="protein sequence ID" value="CAB5067445.1"/>
    <property type="molecule type" value="Genomic_DNA"/>
</dbReference>
<name>A0A6J7N6J0_9ZZZZ</name>
<keyword evidence="1" id="KW-0808">Transferase</keyword>